<reference evidence="3" key="1">
    <citation type="submission" date="2017-01" db="EMBL/GenBank/DDBJ databases">
        <authorList>
            <person name="Wang Y."/>
            <person name="White M."/>
            <person name="Kvist S."/>
            <person name="Moncalvo J.-M."/>
        </authorList>
    </citation>
    <scope>NUCLEOTIDE SEQUENCE [LARGE SCALE GENOMIC DNA]</scope>
    <source>
        <strain evidence="3">ID-206-W2</strain>
    </source>
</reference>
<dbReference type="AlphaFoldDB" id="A0A1R1X3P8"/>
<protein>
    <submittedName>
        <fullName evidence="2">Uncharacterized protein</fullName>
    </submittedName>
</protein>
<dbReference type="Proteomes" id="UP000187429">
    <property type="component" value="Unassembled WGS sequence"/>
</dbReference>
<evidence type="ECO:0000256" key="1">
    <source>
        <dbReference type="SAM" id="MobiDB-lite"/>
    </source>
</evidence>
<comment type="caution">
    <text evidence="2">The sequence shown here is derived from an EMBL/GenBank/DDBJ whole genome shotgun (WGS) entry which is preliminary data.</text>
</comment>
<gene>
    <name evidence="2" type="ORF">AYI69_g10753</name>
</gene>
<evidence type="ECO:0000313" key="2">
    <source>
        <dbReference type="EMBL" id="OMJ09263.1"/>
    </source>
</evidence>
<proteinExistence type="predicted"/>
<name>A0A1R1X3P8_9FUNG</name>
<evidence type="ECO:0000313" key="3">
    <source>
        <dbReference type="Proteomes" id="UP000187429"/>
    </source>
</evidence>
<feature type="compositionally biased region" description="Basic and acidic residues" evidence="1">
    <location>
        <begin position="1"/>
        <end position="10"/>
    </location>
</feature>
<dbReference type="EMBL" id="LSSM01007119">
    <property type="protein sequence ID" value="OMJ09263.1"/>
    <property type="molecule type" value="Genomic_DNA"/>
</dbReference>
<dbReference type="OrthoDB" id="2897838at2759"/>
<sequence>MELMPSEKHAPSGHLGSASNESCGCTEPTYRADGMVNFRPCVIQGIGIIRPHDVDLFASRVNTKLAKHYRWFAENGAVGQNGLLIRFPDWINH</sequence>
<accession>A0A1R1X3P8</accession>
<keyword evidence="3" id="KW-1185">Reference proteome</keyword>
<organism evidence="2 3">
    <name type="scientific">Smittium culicis</name>
    <dbReference type="NCBI Taxonomy" id="133412"/>
    <lineage>
        <taxon>Eukaryota</taxon>
        <taxon>Fungi</taxon>
        <taxon>Fungi incertae sedis</taxon>
        <taxon>Zoopagomycota</taxon>
        <taxon>Kickxellomycotina</taxon>
        <taxon>Harpellomycetes</taxon>
        <taxon>Harpellales</taxon>
        <taxon>Legeriomycetaceae</taxon>
        <taxon>Smittium</taxon>
    </lineage>
</organism>
<feature type="region of interest" description="Disordered" evidence="1">
    <location>
        <begin position="1"/>
        <end position="23"/>
    </location>
</feature>